<dbReference type="Pfam" id="PF12318">
    <property type="entry name" value="FAD-SLDH"/>
    <property type="match status" value="1"/>
</dbReference>
<proteinExistence type="predicted"/>
<reference evidence="1" key="2">
    <citation type="submission" date="2019-08" db="EMBL/GenBank/DDBJ databases">
        <title>Investigation of anaerobic lignin degradation for improved lignocellulosic biofuels.</title>
        <authorList>
            <person name="Deangelis K.PhD."/>
        </authorList>
    </citation>
    <scope>NUCLEOTIDE SEQUENCE [LARGE SCALE GENOMIC DNA]</scope>
    <source>
        <strain evidence="1">128R</strain>
    </source>
</reference>
<dbReference type="AlphaFoldDB" id="A0A559TBL6"/>
<accession>A0A559TBL6</accession>
<gene>
    <name evidence="1" type="ORF">FHU10_4618</name>
</gene>
<dbReference type="InterPro" id="IPR024651">
    <property type="entry name" value="FAD-SLDH_ssu"/>
</dbReference>
<evidence type="ECO:0000313" key="1">
    <source>
        <dbReference type="EMBL" id="TVZ71959.1"/>
    </source>
</evidence>
<reference evidence="1" key="1">
    <citation type="submission" date="2019-06" db="EMBL/GenBank/DDBJ databases">
        <authorList>
            <person name="Deangelis K."/>
            <person name="Huntemann M."/>
            <person name="Clum A."/>
            <person name="Pillay M."/>
            <person name="Palaniappan K."/>
            <person name="Varghese N."/>
            <person name="Mikhailova N."/>
            <person name="Stamatis D."/>
            <person name="Reddy T."/>
            <person name="Daum C."/>
            <person name="Shapiro N."/>
            <person name="Ivanova N."/>
            <person name="Kyrpides N."/>
            <person name="Woyke T."/>
        </authorList>
    </citation>
    <scope>NUCLEOTIDE SEQUENCE [LARGE SCALE GENOMIC DNA]</scope>
    <source>
        <strain evidence="1">128R</strain>
    </source>
</reference>
<protein>
    <submittedName>
        <fullName evidence="1">D-sorbitol dehydrogenase-like protein</fullName>
    </submittedName>
</protein>
<dbReference type="OrthoDB" id="495830at2"/>
<name>A0A559TBL6_SERFO</name>
<dbReference type="EMBL" id="VISQ01000001">
    <property type="protein sequence ID" value="TVZ71959.1"/>
    <property type="molecule type" value="Genomic_DNA"/>
</dbReference>
<sequence>MSDEQLTSDAALQQFIDLSVLLTGFDRFELLGTGQAAFYYEWVQTHAAEHFPTLLSTYSEQPTATTQHQSFVETHLLGSEKLSTLVRSIIKLWYLGQWFSPDNPGQTVIPSAGSYQQGLVWNAIHAHPQAAKQQGFGAWSEPPVTTTNAKVVKL</sequence>
<organism evidence="1">
    <name type="scientific">Serratia fonticola</name>
    <dbReference type="NCBI Taxonomy" id="47917"/>
    <lineage>
        <taxon>Bacteria</taxon>
        <taxon>Pseudomonadati</taxon>
        <taxon>Pseudomonadota</taxon>
        <taxon>Gammaproteobacteria</taxon>
        <taxon>Enterobacterales</taxon>
        <taxon>Yersiniaceae</taxon>
        <taxon>Serratia</taxon>
    </lineage>
</organism>
<comment type="caution">
    <text evidence="1">The sequence shown here is derived from an EMBL/GenBank/DDBJ whole genome shotgun (WGS) entry which is preliminary data.</text>
</comment>